<evidence type="ECO:0000256" key="2">
    <source>
        <dbReference type="SAM" id="Phobius"/>
    </source>
</evidence>
<keyword evidence="2" id="KW-1133">Transmembrane helix</keyword>
<gene>
    <name evidence="3" type="ORF">FEF34_38360</name>
</gene>
<proteinExistence type="predicted"/>
<dbReference type="EMBL" id="VAWE01000002">
    <property type="protein sequence ID" value="TLQ39263.1"/>
    <property type="molecule type" value="Genomic_DNA"/>
</dbReference>
<sequence>MRTSNTYTRHWDLETRQHELLGLDLGEGLPRTTLKYGAVMFPLWWGAWLLLFGMPLKPLIPLFLLPPLFFTYYGAKRSTTYWRRTNLLVWGLRLNFLNHGVRPVIGRGRIPPSKVGLRLRTQRLAERAPQLTEMPAFSSFFTTSADTPDAAESCGKPAHLRPRLRMYGPDAVAKARTKTAKRQRRSARHATKGTSR</sequence>
<name>A0A5R9DVV6_9ACTN</name>
<keyword evidence="4" id="KW-1185">Reference proteome</keyword>
<feature type="compositionally biased region" description="Basic residues" evidence="1">
    <location>
        <begin position="175"/>
        <end position="196"/>
    </location>
</feature>
<dbReference type="OrthoDB" id="5150316at2"/>
<evidence type="ECO:0000256" key="1">
    <source>
        <dbReference type="SAM" id="MobiDB-lite"/>
    </source>
</evidence>
<dbReference type="Proteomes" id="UP000305921">
    <property type="component" value="Unassembled WGS sequence"/>
</dbReference>
<keyword evidence="2" id="KW-0472">Membrane</keyword>
<protein>
    <submittedName>
        <fullName evidence="3">Uncharacterized protein</fullName>
    </submittedName>
</protein>
<dbReference type="RefSeq" id="WP_138058075.1">
    <property type="nucleotide sequence ID" value="NZ_VAWE01000002.1"/>
</dbReference>
<reference evidence="3 4" key="1">
    <citation type="submission" date="2019-05" db="EMBL/GenBank/DDBJ databases">
        <title>Streptomyces marianii sp. nov., a novel marine actinomycete from southern coast of India.</title>
        <authorList>
            <person name="Iniyan A.M."/>
            <person name="Wink J."/>
            <person name="Ramprasad E."/>
            <person name="Ramana C.V."/>
            <person name="Bunk B."/>
            <person name="Sproer C."/>
            <person name="Joseph F.-J.R.S."/>
            <person name="Vincent S.G.P."/>
        </authorList>
    </citation>
    <scope>NUCLEOTIDE SEQUENCE [LARGE SCALE GENOMIC DNA]</scope>
    <source>
        <strain evidence="3 4">ICN19</strain>
    </source>
</reference>
<evidence type="ECO:0000313" key="4">
    <source>
        <dbReference type="Proteomes" id="UP000305921"/>
    </source>
</evidence>
<feature type="region of interest" description="Disordered" evidence="1">
    <location>
        <begin position="148"/>
        <end position="196"/>
    </location>
</feature>
<comment type="caution">
    <text evidence="3">The sequence shown here is derived from an EMBL/GenBank/DDBJ whole genome shotgun (WGS) entry which is preliminary data.</text>
</comment>
<keyword evidence="2" id="KW-0812">Transmembrane</keyword>
<dbReference type="AlphaFoldDB" id="A0A5R9DVV6"/>
<feature type="transmembrane region" description="Helical" evidence="2">
    <location>
        <begin position="33"/>
        <end position="52"/>
    </location>
</feature>
<accession>A0A5R9DVV6</accession>
<evidence type="ECO:0000313" key="3">
    <source>
        <dbReference type="EMBL" id="TLQ39263.1"/>
    </source>
</evidence>
<organism evidence="3 4">
    <name type="scientific">Streptomyces marianii</name>
    <dbReference type="NCBI Taxonomy" id="1817406"/>
    <lineage>
        <taxon>Bacteria</taxon>
        <taxon>Bacillati</taxon>
        <taxon>Actinomycetota</taxon>
        <taxon>Actinomycetes</taxon>
        <taxon>Kitasatosporales</taxon>
        <taxon>Streptomycetaceae</taxon>
        <taxon>Streptomyces</taxon>
    </lineage>
</organism>